<feature type="region of interest" description="Disordered" evidence="1">
    <location>
        <begin position="86"/>
        <end position="110"/>
    </location>
</feature>
<accession>A0A1B6FKX2</accession>
<evidence type="ECO:0000256" key="1">
    <source>
        <dbReference type="SAM" id="MobiDB-lite"/>
    </source>
</evidence>
<dbReference type="AlphaFoldDB" id="A0A1B6FKX2"/>
<proteinExistence type="predicted"/>
<feature type="non-terminal residue" evidence="2">
    <location>
        <position position="110"/>
    </location>
</feature>
<sequence>SLMVGNSRKKFRRKTEDSGSNADKIEANSNSIKNAAGTLLELASGKLSDSSFEKTPTKSYYESQYDVENKFKNAKKDLMHDWFGNERSSPITGPDTPTSLFHNYMNGNNL</sequence>
<feature type="region of interest" description="Disordered" evidence="1">
    <location>
        <begin position="1"/>
        <end position="30"/>
    </location>
</feature>
<feature type="non-terminal residue" evidence="2">
    <location>
        <position position="1"/>
    </location>
</feature>
<protein>
    <submittedName>
        <fullName evidence="2">Uncharacterized protein</fullName>
    </submittedName>
</protein>
<evidence type="ECO:0000313" key="2">
    <source>
        <dbReference type="EMBL" id="JAS50827.1"/>
    </source>
</evidence>
<gene>
    <name evidence="2" type="ORF">g.48163</name>
</gene>
<reference evidence="2" key="1">
    <citation type="submission" date="2015-11" db="EMBL/GenBank/DDBJ databases">
        <title>De novo transcriptome assembly of four potential Pierce s Disease insect vectors from Arizona vineyards.</title>
        <authorList>
            <person name="Tassone E.E."/>
        </authorList>
    </citation>
    <scope>NUCLEOTIDE SEQUENCE</scope>
</reference>
<name>A0A1B6FKX2_9HEMI</name>
<organism evidence="2">
    <name type="scientific">Cuerna arida</name>
    <dbReference type="NCBI Taxonomy" id="1464854"/>
    <lineage>
        <taxon>Eukaryota</taxon>
        <taxon>Metazoa</taxon>
        <taxon>Ecdysozoa</taxon>
        <taxon>Arthropoda</taxon>
        <taxon>Hexapoda</taxon>
        <taxon>Insecta</taxon>
        <taxon>Pterygota</taxon>
        <taxon>Neoptera</taxon>
        <taxon>Paraneoptera</taxon>
        <taxon>Hemiptera</taxon>
        <taxon>Auchenorrhyncha</taxon>
        <taxon>Membracoidea</taxon>
        <taxon>Cicadellidae</taxon>
        <taxon>Cicadellinae</taxon>
        <taxon>Proconiini</taxon>
        <taxon>Cuerna</taxon>
    </lineage>
</organism>
<dbReference type="EMBL" id="GECZ01018942">
    <property type="protein sequence ID" value="JAS50827.1"/>
    <property type="molecule type" value="Transcribed_RNA"/>
</dbReference>